<comment type="caution">
    <text evidence="1">The sequence shown here is derived from an EMBL/GenBank/DDBJ whole genome shotgun (WGS) entry which is preliminary data.</text>
</comment>
<evidence type="ECO:0000313" key="2">
    <source>
        <dbReference type="Proteomes" id="UP000887458"/>
    </source>
</evidence>
<evidence type="ECO:0000313" key="1">
    <source>
        <dbReference type="EMBL" id="KAH9412617.1"/>
    </source>
</evidence>
<reference evidence="1 2" key="2">
    <citation type="journal article" date="2022" name="Mol. Biol. Evol.">
        <title>Comparative Genomics Reveals Insights into the Divergent Evolution of Astigmatic Mites and Household Pest Adaptations.</title>
        <authorList>
            <person name="Xiong Q."/>
            <person name="Wan A.T."/>
            <person name="Liu X."/>
            <person name="Fung C.S."/>
            <person name="Xiao X."/>
            <person name="Malainual N."/>
            <person name="Hou J."/>
            <person name="Wang L."/>
            <person name="Wang M."/>
            <person name="Yang K.Y."/>
            <person name="Cui Y."/>
            <person name="Leung E.L."/>
            <person name="Nong W."/>
            <person name="Shin S.K."/>
            <person name="Au S.W."/>
            <person name="Jeong K.Y."/>
            <person name="Chew F.T."/>
            <person name="Hui J.H."/>
            <person name="Leung T.F."/>
            <person name="Tungtrongchitr A."/>
            <person name="Zhong N."/>
            <person name="Liu Z."/>
            <person name="Tsui S.K."/>
        </authorList>
    </citation>
    <scope>NUCLEOTIDE SEQUENCE [LARGE SCALE GENOMIC DNA]</scope>
    <source>
        <strain evidence="1">Derp</strain>
    </source>
</reference>
<keyword evidence="2" id="KW-1185">Reference proteome</keyword>
<dbReference type="EMBL" id="NJHN03000129">
    <property type="protein sequence ID" value="KAH9412617.1"/>
    <property type="molecule type" value="Genomic_DNA"/>
</dbReference>
<gene>
    <name evidence="1" type="ORF">DERP_006580</name>
</gene>
<accession>A0ABQ8IR09</accession>
<reference evidence="1 2" key="1">
    <citation type="journal article" date="2018" name="J. Allergy Clin. Immunol.">
        <title>High-quality assembly of Dermatophagoides pteronyssinus genome and transcriptome reveals a wide range of novel allergens.</title>
        <authorList>
            <person name="Liu X.Y."/>
            <person name="Yang K.Y."/>
            <person name="Wang M.Q."/>
            <person name="Kwok J.S."/>
            <person name="Zeng X."/>
            <person name="Yang Z."/>
            <person name="Xiao X.J."/>
            <person name="Lau C.P."/>
            <person name="Li Y."/>
            <person name="Huang Z.M."/>
            <person name="Ba J.G."/>
            <person name="Yim A.K."/>
            <person name="Ouyang C.Y."/>
            <person name="Ngai S.M."/>
            <person name="Chan T.F."/>
            <person name="Leung E.L."/>
            <person name="Liu L."/>
            <person name="Liu Z.G."/>
            <person name="Tsui S.K."/>
        </authorList>
    </citation>
    <scope>NUCLEOTIDE SEQUENCE [LARGE SCALE GENOMIC DNA]</scope>
    <source>
        <tissue evidence="1">Whole mite body</tissue>
    </source>
</reference>
<sequence>MSSLSIKENLNLIQVYLRHSKIRTIIQLFPGITLGENSPKKYWHLEGCQLEINGTLEYRNKTEEYCLSKYTGTEYVVYQEKTGCSTEITFHPINEHQTPFHSNGCKKSMKAAKNQWKRYKCERREEISAEEIVQKMDNKYKTLPLMESPIYYNQQRGVKIPQNSDGTLDLKKFQAVQDKAENILMSSDLSQQKKSTAMSKMRGLAMTNVPVLDGPNFEEWKSRIDQWALASGFNEYQGRSQQE</sequence>
<name>A0ABQ8IR09_DERPT</name>
<proteinExistence type="predicted"/>
<organism evidence="1 2">
    <name type="scientific">Dermatophagoides pteronyssinus</name>
    <name type="common">European house dust mite</name>
    <dbReference type="NCBI Taxonomy" id="6956"/>
    <lineage>
        <taxon>Eukaryota</taxon>
        <taxon>Metazoa</taxon>
        <taxon>Ecdysozoa</taxon>
        <taxon>Arthropoda</taxon>
        <taxon>Chelicerata</taxon>
        <taxon>Arachnida</taxon>
        <taxon>Acari</taxon>
        <taxon>Acariformes</taxon>
        <taxon>Sarcoptiformes</taxon>
        <taxon>Astigmata</taxon>
        <taxon>Psoroptidia</taxon>
        <taxon>Analgoidea</taxon>
        <taxon>Pyroglyphidae</taxon>
        <taxon>Dermatophagoidinae</taxon>
        <taxon>Dermatophagoides</taxon>
    </lineage>
</organism>
<dbReference type="Proteomes" id="UP000887458">
    <property type="component" value="Unassembled WGS sequence"/>
</dbReference>
<protein>
    <submittedName>
        <fullName evidence="1">Uncharacterized protein</fullName>
    </submittedName>
</protein>